<dbReference type="SMART" id="SM00279">
    <property type="entry name" value="HhH2"/>
    <property type="match status" value="1"/>
</dbReference>
<keyword evidence="2 7" id="KW-0378">Hydrolase</keyword>
<evidence type="ECO:0000313" key="7">
    <source>
        <dbReference type="EMBL" id="STO08279.1"/>
    </source>
</evidence>
<dbReference type="PANTHER" id="PTHR42646:SF2">
    <property type="entry name" value="5'-3' EXONUCLEASE FAMILY PROTEIN"/>
    <property type="match status" value="1"/>
</dbReference>
<dbReference type="Gene3D" id="1.10.150.20">
    <property type="entry name" value="5' to 3' exonuclease, C-terminal subdomain"/>
    <property type="match status" value="1"/>
</dbReference>
<dbReference type="InterPro" id="IPR008918">
    <property type="entry name" value="HhH2"/>
</dbReference>
<reference evidence="7 8" key="1">
    <citation type="submission" date="2018-06" db="EMBL/GenBank/DDBJ databases">
        <authorList>
            <consortium name="Pathogen Informatics"/>
            <person name="Doyle S."/>
        </authorList>
    </citation>
    <scope>NUCLEOTIDE SEQUENCE [LARGE SCALE GENOMIC DNA]</scope>
    <source>
        <strain evidence="7 8">NCTC13163</strain>
    </source>
</reference>
<dbReference type="STRING" id="1397694.GCA_000702585_02146"/>
<dbReference type="GO" id="GO:0017108">
    <property type="term" value="F:5'-flap endonuclease activity"/>
    <property type="evidence" value="ECO:0007669"/>
    <property type="project" value="InterPro"/>
</dbReference>
<dbReference type="CDD" id="cd09898">
    <property type="entry name" value="H3TH_53EXO"/>
    <property type="match status" value="1"/>
</dbReference>
<gene>
    <name evidence="7" type="primary">ypcP</name>
    <name evidence="7" type="ORF">NCTC13163_01649</name>
</gene>
<accession>A0A377FTX4</accession>
<evidence type="ECO:0000313" key="8">
    <source>
        <dbReference type="Proteomes" id="UP000254060"/>
    </source>
</evidence>
<dbReference type="PANTHER" id="PTHR42646">
    <property type="entry name" value="FLAP ENDONUCLEASE XNI"/>
    <property type="match status" value="1"/>
</dbReference>
<keyword evidence="1" id="KW-0540">Nuclease</keyword>
<dbReference type="SUPFAM" id="SSF47807">
    <property type="entry name" value="5' to 3' exonuclease, C-terminal subdomain"/>
    <property type="match status" value="1"/>
</dbReference>
<evidence type="ECO:0000259" key="6">
    <source>
        <dbReference type="SMART" id="SM00475"/>
    </source>
</evidence>
<evidence type="ECO:0000256" key="1">
    <source>
        <dbReference type="ARBA" id="ARBA00022722"/>
    </source>
</evidence>
<dbReference type="Proteomes" id="UP000254060">
    <property type="component" value="Unassembled WGS sequence"/>
</dbReference>
<evidence type="ECO:0000256" key="4">
    <source>
        <dbReference type="ARBA" id="ARBA00049957"/>
    </source>
</evidence>
<dbReference type="InterPro" id="IPR020046">
    <property type="entry name" value="5-3_exonucl_a-hlix_arch_N"/>
</dbReference>
<dbReference type="InterPro" id="IPR029060">
    <property type="entry name" value="PIN-like_dom_sf"/>
</dbReference>
<dbReference type="RefSeq" id="WP_024370281.1">
    <property type="nucleotide sequence ID" value="NZ_UGGP01000001.1"/>
</dbReference>
<dbReference type="GO" id="GO:0008409">
    <property type="term" value="F:5'-3' exonuclease activity"/>
    <property type="evidence" value="ECO:0007669"/>
    <property type="project" value="InterPro"/>
</dbReference>
<protein>
    <recommendedName>
        <fullName evidence="5">5'-3' exonuclease</fullName>
    </recommendedName>
</protein>
<comment type="function">
    <text evidence="4">5'-3' exonuclease acting preferentially on double-stranded DNA.</text>
</comment>
<dbReference type="InterPro" id="IPR036279">
    <property type="entry name" value="5-3_exonuclease_C_sf"/>
</dbReference>
<name>A0A377FTX4_9BACL</name>
<evidence type="ECO:0000256" key="2">
    <source>
        <dbReference type="ARBA" id="ARBA00022801"/>
    </source>
</evidence>
<dbReference type="FunFam" id="1.10.150.20:FF:000003">
    <property type="entry name" value="DNA polymerase I"/>
    <property type="match status" value="1"/>
</dbReference>
<dbReference type="GO" id="GO:0033567">
    <property type="term" value="P:DNA replication, Okazaki fragment processing"/>
    <property type="evidence" value="ECO:0007669"/>
    <property type="project" value="InterPro"/>
</dbReference>
<keyword evidence="3" id="KW-0238">DNA-binding</keyword>
<dbReference type="SUPFAM" id="SSF88723">
    <property type="entry name" value="PIN domain-like"/>
    <property type="match status" value="1"/>
</dbReference>
<dbReference type="InterPro" id="IPR038969">
    <property type="entry name" value="FEN"/>
</dbReference>
<dbReference type="Gene3D" id="3.40.50.1010">
    <property type="entry name" value="5'-nuclease"/>
    <property type="match status" value="1"/>
</dbReference>
<dbReference type="CDD" id="cd09859">
    <property type="entry name" value="PIN_53EXO"/>
    <property type="match status" value="1"/>
</dbReference>
<dbReference type="GO" id="GO:0003677">
    <property type="term" value="F:DNA binding"/>
    <property type="evidence" value="ECO:0007669"/>
    <property type="project" value="UniProtKB-KW"/>
</dbReference>
<feature type="domain" description="5'-3' exonuclease" evidence="6">
    <location>
        <begin position="1"/>
        <end position="256"/>
    </location>
</feature>
<dbReference type="EMBL" id="UGGP01000001">
    <property type="protein sequence ID" value="STO08279.1"/>
    <property type="molecule type" value="Genomic_DNA"/>
</dbReference>
<organism evidence="7 8">
    <name type="scientific">Exiguobacterium aurantiacum</name>
    <dbReference type="NCBI Taxonomy" id="33987"/>
    <lineage>
        <taxon>Bacteria</taxon>
        <taxon>Bacillati</taxon>
        <taxon>Bacillota</taxon>
        <taxon>Bacilli</taxon>
        <taxon>Bacillales</taxon>
        <taxon>Bacillales Family XII. Incertae Sedis</taxon>
        <taxon>Exiguobacterium</taxon>
    </lineage>
</organism>
<dbReference type="Pfam" id="PF02739">
    <property type="entry name" value="5_3_exonuc_N"/>
    <property type="match status" value="1"/>
</dbReference>
<evidence type="ECO:0000256" key="5">
    <source>
        <dbReference type="ARBA" id="ARBA00050026"/>
    </source>
</evidence>
<dbReference type="InterPro" id="IPR002421">
    <property type="entry name" value="5-3_exonuclease"/>
</dbReference>
<dbReference type="Pfam" id="PF01367">
    <property type="entry name" value="5_3_exonuc"/>
    <property type="match status" value="1"/>
</dbReference>
<keyword evidence="7" id="KW-0269">Exonuclease</keyword>
<dbReference type="AlphaFoldDB" id="A0A377FTX4"/>
<evidence type="ECO:0000256" key="3">
    <source>
        <dbReference type="ARBA" id="ARBA00023125"/>
    </source>
</evidence>
<dbReference type="SMART" id="SM00475">
    <property type="entry name" value="53EXOc"/>
    <property type="match status" value="1"/>
</dbReference>
<proteinExistence type="predicted"/>
<sequence length="260" mass="29719">MKLMLVDGFNLLSRYYFATERRRALDPDVTVKGLLRKVDGWTNDFTHIAFFWDGPRESTHRFALFPDYKATRTGLPEPLFDDYVKLRAALTERGIFQSELAGYEADDLMGAVATQFPGESYLYSSDRDMHQLLSDTVFQIVPKKGEEVLMNGELFESIYGIKPLQFVDVKALQGDASDNIPGVRGIGPKTATLLVQSYNTVEILYERLKNEQLLEAHRKFSKKLDGHEEIALLSKQLSRIDVHAPIETDWEAYRFGSHLF</sequence>
<dbReference type="OrthoDB" id="9806424at2"/>
<dbReference type="InterPro" id="IPR020045">
    <property type="entry name" value="DNA_polI_H3TH"/>
</dbReference>